<dbReference type="InterPro" id="IPR023753">
    <property type="entry name" value="FAD/NAD-binding_dom"/>
</dbReference>
<dbReference type="GO" id="GO:0004497">
    <property type="term" value="F:monooxygenase activity"/>
    <property type="evidence" value="ECO:0007669"/>
    <property type="project" value="TreeGrafter"/>
</dbReference>
<comment type="caution">
    <text evidence="3">The sequence shown here is derived from an EMBL/GenBank/DDBJ whole genome shotgun (WGS) entry which is preliminary data.</text>
</comment>
<dbReference type="EMBL" id="BIFS01000001">
    <property type="protein sequence ID" value="GCE17393.1"/>
    <property type="molecule type" value="Genomic_DNA"/>
</dbReference>
<dbReference type="GO" id="GO:0050660">
    <property type="term" value="F:flavin adenine dinucleotide binding"/>
    <property type="evidence" value="ECO:0007669"/>
    <property type="project" value="TreeGrafter"/>
</dbReference>
<name>A0A402AE72_9CHLR</name>
<feature type="domain" description="FAD/NAD(P)-binding" evidence="2">
    <location>
        <begin position="267"/>
        <end position="376"/>
    </location>
</feature>
<dbReference type="Pfam" id="PF13738">
    <property type="entry name" value="Pyr_redox_3"/>
    <property type="match status" value="1"/>
</dbReference>
<evidence type="ECO:0000313" key="4">
    <source>
        <dbReference type="Proteomes" id="UP000287188"/>
    </source>
</evidence>
<dbReference type="PRINTS" id="PR00368">
    <property type="entry name" value="FADPNR"/>
</dbReference>
<accession>A0A402AE72</accession>
<evidence type="ECO:0000256" key="1">
    <source>
        <dbReference type="ARBA" id="ARBA00023002"/>
    </source>
</evidence>
<dbReference type="OrthoDB" id="9778740at2"/>
<dbReference type="RefSeq" id="WP_126549090.1">
    <property type="nucleotide sequence ID" value="NZ_BIFS01000001.1"/>
</dbReference>
<dbReference type="PANTHER" id="PTHR43539:SF78">
    <property type="entry name" value="FLAVIN-CONTAINING MONOOXYGENASE"/>
    <property type="match status" value="1"/>
</dbReference>
<sequence>MSVVSDLQESQQSTPVAQYDVIVVGAGPYGLTTAAHLIGKGLNVAVFGKPMELWTKHMPAGMYLRSHWWATNLSDPQKKYSFARYLKMKNIHNPYPVPQKLFLDYAFWFQKNAVPNVDETYVTSVKRQNERFIVTLEDGRVLQATSVVMAIGVYYFCRRPEEFSGFSKELVSHAFDNGDYSNFKDKNILVLGGGQSAVEYSALLLEDGGAADVHLVARRPINWLPRDRHDERSLWEKIQAPSAGIAPGWENWVLEYIPYLFHRFPQERKDRFIKSHYNAAASDWLRERVLGEGKVKVHERTTIKELKEQDGKLDVLLSDGQRLQVDHLLLGTGYEVTVKNLSMIDPGLLSQIQTDQNIPILNNWFESSVPGLYFIGLSSVRTFGPLYRFVVGAKAAGKRVAAGAARYVARQR</sequence>
<dbReference type="Proteomes" id="UP000287188">
    <property type="component" value="Unassembled WGS sequence"/>
</dbReference>
<reference evidence="4" key="1">
    <citation type="submission" date="2018-12" db="EMBL/GenBank/DDBJ databases">
        <title>Tengunoibacter tsumagoiensis gen. nov., sp. nov., Dictyobacter kobayashii sp. nov., D. alpinus sp. nov., and D. joshuensis sp. nov. and description of Dictyobacteraceae fam. nov. within the order Ktedonobacterales isolated from Tengu-no-mugimeshi.</title>
        <authorList>
            <person name="Wang C.M."/>
            <person name="Zheng Y."/>
            <person name="Sakai Y."/>
            <person name="Toyoda A."/>
            <person name="Minakuchi Y."/>
            <person name="Abe K."/>
            <person name="Yokota A."/>
            <person name="Yabe S."/>
        </authorList>
    </citation>
    <scope>NUCLEOTIDE SEQUENCE [LARGE SCALE GENOMIC DNA]</scope>
    <source>
        <strain evidence="4">Uno11</strain>
    </source>
</reference>
<protein>
    <recommendedName>
        <fullName evidence="2">FAD/NAD(P)-binding domain-containing protein</fullName>
    </recommendedName>
</protein>
<dbReference type="PRINTS" id="PR00469">
    <property type="entry name" value="PNDRDTASEII"/>
</dbReference>
<organism evidence="3 4">
    <name type="scientific">Dictyobacter kobayashii</name>
    <dbReference type="NCBI Taxonomy" id="2014872"/>
    <lineage>
        <taxon>Bacteria</taxon>
        <taxon>Bacillati</taxon>
        <taxon>Chloroflexota</taxon>
        <taxon>Ktedonobacteria</taxon>
        <taxon>Ktedonobacterales</taxon>
        <taxon>Dictyobacteraceae</taxon>
        <taxon>Dictyobacter</taxon>
    </lineage>
</organism>
<keyword evidence="4" id="KW-1185">Reference proteome</keyword>
<proteinExistence type="predicted"/>
<dbReference type="Gene3D" id="3.50.50.60">
    <property type="entry name" value="FAD/NAD(P)-binding domain"/>
    <property type="match status" value="1"/>
</dbReference>
<evidence type="ECO:0000313" key="3">
    <source>
        <dbReference type="EMBL" id="GCE17393.1"/>
    </source>
</evidence>
<evidence type="ECO:0000259" key="2">
    <source>
        <dbReference type="Pfam" id="PF07992"/>
    </source>
</evidence>
<dbReference type="Pfam" id="PF07992">
    <property type="entry name" value="Pyr_redox_2"/>
    <property type="match status" value="1"/>
</dbReference>
<dbReference type="AlphaFoldDB" id="A0A402AE72"/>
<keyword evidence="1" id="KW-0560">Oxidoreductase</keyword>
<dbReference type="InterPro" id="IPR050982">
    <property type="entry name" value="Auxin_biosynth/cation_transpt"/>
</dbReference>
<dbReference type="PANTHER" id="PTHR43539">
    <property type="entry name" value="FLAVIN-BINDING MONOOXYGENASE-LIKE PROTEIN (AFU_ORTHOLOGUE AFUA_4G09220)"/>
    <property type="match status" value="1"/>
</dbReference>
<dbReference type="SUPFAM" id="SSF51905">
    <property type="entry name" value="FAD/NAD(P)-binding domain"/>
    <property type="match status" value="1"/>
</dbReference>
<dbReference type="InterPro" id="IPR036188">
    <property type="entry name" value="FAD/NAD-bd_sf"/>
</dbReference>
<gene>
    <name evidence="3" type="ORF">KDK_11930</name>
</gene>